<dbReference type="EC" id="4.3.2.1" evidence="1 2"/>
<dbReference type="PANTHER" id="PTHR43814">
    <property type="entry name" value="ARGININOSUCCINATE LYASE"/>
    <property type="match status" value="1"/>
</dbReference>
<dbReference type="AlphaFoldDB" id="W0I661"/>
<dbReference type="InterPro" id="IPR008948">
    <property type="entry name" value="L-Aspartase-like"/>
</dbReference>
<dbReference type="RefSeq" id="WP_042679932.1">
    <property type="nucleotide sequence ID" value="NZ_CP006965.1"/>
</dbReference>
<accession>W0I661</accession>
<sequence length="453" mass="51036">MYRKNLLGDINSEILSYISSMEEDKELVEEVIESLISHVKVLTSQNLIPKEKGEKILGELKNLLKDPSPLFKIEAEDVHEAIEIYLKDKLGEDEGYLALGKSRNEHVASALRLKAKKLLIEQIKEMLAFRRILLEKAKNYLNTIMPAFTHLQPAQPSTFAHYLCYIEETLATYTKALLFALEIVNNSPLGAGAVGGTSVSLDRKKLAGELFDGIIFNSINATSNRDFLGIACSIDVNLSIFLSRIAEDIVVFSTPQFNYLKLPNEHLATSSMMPQKRNPATMEIARAWGAESIGHLVALLTILKGLPTGYNLDMQEANKHAFKVLKRTLETLRIFTDLFAKIEVNEENLLRDAKIFPILATDIAEKVALMSERPYREVYSEIAKLVKESESVEEFYAKAREKYNVKISLDDGIKKPVIGSPNPEKVRGYIETAEKALEEDFNKLKLFDIKLLI</sequence>
<dbReference type="Gene3D" id="1.10.275.10">
    <property type="entry name" value="Fumarase/aspartase (N-terminal domain)"/>
    <property type="match status" value="1"/>
</dbReference>
<dbReference type="InterPro" id="IPR022761">
    <property type="entry name" value="Fumarate_lyase_N"/>
</dbReference>
<dbReference type="GO" id="GO:0042450">
    <property type="term" value="P:L-arginine biosynthetic process via ornithine"/>
    <property type="evidence" value="ECO:0007669"/>
    <property type="project" value="UniProtKB-UniRule"/>
</dbReference>
<keyword evidence="1 4" id="KW-0456">Lyase</keyword>
<comment type="similarity">
    <text evidence="1">Belongs to the lyase 1 family. Argininosuccinate lyase subfamily.</text>
</comment>
<evidence type="ECO:0000259" key="3">
    <source>
        <dbReference type="Pfam" id="PF00206"/>
    </source>
</evidence>
<protein>
    <recommendedName>
        <fullName evidence="1 2">Argininosuccinate lyase</fullName>
        <shortName evidence="1">ASAL</shortName>
        <ecNumber evidence="1 2">4.3.2.1</ecNumber>
    </recommendedName>
    <alternativeName>
        <fullName evidence="1">Arginosuccinase</fullName>
    </alternativeName>
</protein>
<dbReference type="InterPro" id="IPR024083">
    <property type="entry name" value="Fumarase/histidase_N"/>
</dbReference>
<keyword evidence="1" id="KW-0963">Cytoplasm</keyword>
<dbReference type="GO" id="GO:0004056">
    <property type="term" value="F:argininosuccinate lyase activity"/>
    <property type="evidence" value="ECO:0007669"/>
    <property type="project" value="UniProtKB-UniRule"/>
</dbReference>
<dbReference type="GeneID" id="24906179"/>
<keyword evidence="5" id="KW-1185">Reference proteome</keyword>
<dbReference type="HOGENOM" id="CLU_027272_2_0_2"/>
<keyword evidence="1" id="KW-0055">Arginine biosynthesis</keyword>
<dbReference type="SUPFAM" id="SSF48557">
    <property type="entry name" value="L-aspartase-like"/>
    <property type="match status" value="1"/>
</dbReference>
<dbReference type="PRINTS" id="PR00149">
    <property type="entry name" value="FUMRATELYASE"/>
</dbReference>
<evidence type="ECO:0000256" key="1">
    <source>
        <dbReference type="HAMAP-Rule" id="MF_00006"/>
    </source>
</evidence>
<dbReference type="NCBIfam" id="TIGR00838">
    <property type="entry name" value="argH"/>
    <property type="match status" value="1"/>
</dbReference>
<dbReference type="CDD" id="cd01359">
    <property type="entry name" value="Argininosuccinate_lyase"/>
    <property type="match status" value="1"/>
</dbReference>
<dbReference type="Gene3D" id="1.20.200.10">
    <property type="entry name" value="Fumarase/aspartase (Central domain)"/>
    <property type="match status" value="1"/>
</dbReference>
<organism evidence="4 5">
    <name type="scientific">Thermococcus paralvinellae</name>
    <dbReference type="NCBI Taxonomy" id="582419"/>
    <lineage>
        <taxon>Archaea</taxon>
        <taxon>Methanobacteriati</taxon>
        <taxon>Methanobacteriota</taxon>
        <taxon>Thermococci</taxon>
        <taxon>Thermococcales</taxon>
        <taxon>Thermococcaceae</taxon>
        <taxon>Thermococcus</taxon>
    </lineage>
</organism>
<dbReference type="PRINTS" id="PR00145">
    <property type="entry name" value="ARGSUCLYASE"/>
</dbReference>
<feature type="domain" description="Fumarate lyase N-terminal" evidence="3">
    <location>
        <begin position="20"/>
        <end position="287"/>
    </location>
</feature>
<dbReference type="InterPro" id="IPR009049">
    <property type="entry name" value="Argininosuccinate_lyase"/>
</dbReference>
<reference evidence="4 5" key="1">
    <citation type="journal article" date="2014" name="Int. J. Syst. Evol. Microbiol.">
        <title>Thermococcus paralvinellae sp. nov. and Thermococcus cleftensis sp. nov. of hyperthermophilic heterotrophs from deep-sea hydrothermal vents.</title>
        <authorList>
            <person name="Hensley S.A."/>
            <person name="Jung J.H."/>
            <person name="Park C.S."/>
            <person name="Holden J.F."/>
        </authorList>
    </citation>
    <scope>NUCLEOTIDE SEQUENCE [LARGE SCALE GENOMIC DNA]</scope>
    <source>
        <strain evidence="4 5">ES1</strain>
    </source>
</reference>
<dbReference type="InterPro" id="IPR000362">
    <property type="entry name" value="Fumarate_lyase_fam"/>
</dbReference>
<dbReference type="EMBL" id="CP006965">
    <property type="protein sequence ID" value="AHF79893.1"/>
    <property type="molecule type" value="Genomic_DNA"/>
</dbReference>
<dbReference type="GO" id="GO:0005829">
    <property type="term" value="C:cytosol"/>
    <property type="evidence" value="ECO:0007669"/>
    <property type="project" value="TreeGrafter"/>
</dbReference>
<dbReference type="KEGG" id="ths:TES1_0499"/>
<dbReference type="STRING" id="582419.TES1_0499"/>
<evidence type="ECO:0000313" key="4">
    <source>
        <dbReference type="EMBL" id="AHF79893.1"/>
    </source>
</evidence>
<comment type="subcellular location">
    <subcellularLocation>
        <location evidence="1">Cytoplasm</location>
    </subcellularLocation>
</comment>
<evidence type="ECO:0000256" key="2">
    <source>
        <dbReference type="NCBIfam" id="TIGR00838"/>
    </source>
</evidence>
<dbReference type="UniPathway" id="UPA00068">
    <property type="reaction ID" value="UER00114"/>
</dbReference>
<dbReference type="PANTHER" id="PTHR43814:SF1">
    <property type="entry name" value="ARGININOSUCCINATE LYASE"/>
    <property type="match status" value="1"/>
</dbReference>
<dbReference type="Pfam" id="PF00206">
    <property type="entry name" value="Lyase_1"/>
    <property type="match status" value="1"/>
</dbReference>
<evidence type="ECO:0000313" key="5">
    <source>
        <dbReference type="Proteomes" id="UP000019027"/>
    </source>
</evidence>
<name>W0I661_9EURY</name>
<dbReference type="HAMAP" id="MF_00006">
    <property type="entry name" value="Arg_succ_lyase"/>
    <property type="match status" value="1"/>
</dbReference>
<dbReference type="Gene3D" id="1.10.40.30">
    <property type="entry name" value="Fumarase/aspartase (C-terminal domain)"/>
    <property type="match status" value="1"/>
</dbReference>
<gene>
    <name evidence="1" type="primary">argH</name>
    <name evidence="4" type="ORF">TES1_0499</name>
</gene>
<comment type="pathway">
    <text evidence="1">Amino-acid biosynthesis; L-arginine biosynthesis; L-arginine from L-ornithine and carbamoyl phosphate: step 3/3.</text>
</comment>
<dbReference type="Proteomes" id="UP000019027">
    <property type="component" value="Chromosome"/>
</dbReference>
<keyword evidence="1" id="KW-0028">Amino-acid biosynthesis</keyword>
<comment type="catalytic activity">
    <reaction evidence="1">
        <text>2-(N(omega)-L-arginino)succinate = fumarate + L-arginine</text>
        <dbReference type="Rhea" id="RHEA:24020"/>
        <dbReference type="ChEBI" id="CHEBI:29806"/>
        <dbReference type="ChEBI" id="CHEBI:32682"/>
        <dbReference type="ChEBI" id="CHEBI:57472"/>
        <dbReference type="EC" id="4.3.2.1"/>
    </reaction>
</comment>
<proteinExistence type="inferred from homology"/>
<dbReference type="OrthoDB" id="27337at2157"/>